<dbReference type="Proteomes" id="UP000676336">
    <property type="component" value="Unassembled WGS sequence"/>
</dbReference>
<dbReference type="Proteomes" id="UP000663824">
    <property type="component" value="Unassembled WGS sequence"/>
</dbReference>
<evidence type="ECO:0008006" key="9">
    <source>
        <dbReference type="Google" id="ProtNLM"/>
    </source>
</evidence>
<evidence type="ECO:0000313" key="4">
    <source>
        <dbReference type="EMBL" id="CAF2101989.1"/>
    </source>
</evidence>
<dbReference type="SUPFAM" id="SSF56399">
    <property type="entry name" value="ADP-ribosylation"/>
    <property type="match status" value="1"/>
</dbReference>
<evidence type="ECO:0000313" key="5">
    <source>
        <dbReference type="EMBL" id="CAF4281961.1"/>
    </source>
</evidence>
<dbReference type="EMBL" id="CAJOBI010232783">
    <property type="protein sequence ID" value="CAF5068415.1"/>
    <property type="molecule type" value="Genomic_DNA"/>
</dbReference>
<dbReference type="PANTHER" id="PTHR22677">
    <property type="entry name" value="ANKYRIN REPEAT DOMAIN-CONTAINING PROTEIN 60"/>
    <property type="match status" value="1"/>
</dbReference>
<evidence type="ECO:0000313" key="3">
    <source>
        <dbReference type="EMBL" id="CAF1492179.1"/>
    </source>
</evidence>
<dbReference type="EMBL" id="CAJOBJ010032704">
    <property type="protein sequence ID" value="CAF4281961.1"/>
    <property type="molecule type" value="Genomic_DNA"/>
</dbReference>
<protein>
    <recommendedName>
        <fullName evidence="9">NAD(+)--protein-arginine ADP-ribosyltransferase</fullName>
    </recommendedName>
</protein>
<dbReference type="InterPro" id="IPR002110">
    <property type="entry name" value="Ankyrin_rpt"/>
</dbReference>
<evidence type="ECO:0000313" key="6">
    <source>
        <dbReference type="EMBL" id="CAF4299346.1"/>
    </source>
</evidence>
<dbReference type="InterPro" id="IPR039323">
    <property type="entry name" value="ANKRD_45/46/60"/>
</dbReference>
<dbReference type="EMBL" id="CAJOBH010035333">
    <property type="protein sequence ID" value="CAF4299346.1"/>
    <property type="molecule type" value="Genomic_DNA"/>
</dbReference>
<dbReference type="Gene3D" id="3.90.176.10">
    <property type="entry name" value="Toxin ADP-ribosyltransferase, Chain A, domain 1"/>
    <property type="match status" value="1"/>
</dbReference>
<dbReference type="InterPro" id="IPR036770">
    <property type="entry name" value="Ankyrin_rpt-contain_sf"/>
</dbReference>
<evidence type="ECO:0000313" key="2">
    <source>
        <dbReference type="EMBL" id="CAF0958278.1"/>
    </source>
</evidence>
<dbReference type="PROSITE" id="PS50297">
    <property type="entry name" value="ANK_REP_REGION"/>
    <property type="match status" value="1"/>
</dbReference>
<dbReference type="EMBL" id="CAJNRE010011505">
    <property type="protein sequence ID" value="CAF2101989.1"/>
    <property type="molecule type" value="Genomic_DNA"/>
</dbReference>
<dbReference type="SUPFAM" id="SSF48403">
    <property type="entry name" value="Ankyrin repeat"/>
    <property type="match status" value="1"/>
</dbReference>
<evidence type="ECO:0000256" key="1">
    <source>
        <dbReference type="PROSITE-ProRule" id="PRU00023"/>
    </source>
</evidence>
<dbReference type="Proteomes" id="UP000681967">
    <property type="component" value="Unassembled WGS sequence"/>
</dbReference>
<dbReference type="OrthoDB" id="10254927at2759"/>
<accession>A0A816TTR4</accession>
<dbReference type="PANTHER" id="PTHR22677:SF4">
    <property type="entry name" value="USHER SYNDROME TYPE-1G PROTEIN-LIKE PROTEIN"/>
    <property type="match status" value="1"/>
</dbReference>
<dbReference type="Proteomes" id="UP000681720">
    <property type="component" value="Unassembled WGS sequence"/>
</dbReference>
<dbReference type="Gene3D" id="1.25.40.20">
    <property type="entry name" value="Ankyrin repeat-containing domain"/>
    <property type="match status" value="1"/>
</dbReference>
<dbReference type="EMBL" id="CAJNOW010006623">
    <property type="protein sequence ID" value="CAF1492179.1"/>
    <property type="molecule type" value="Genomic_DNA"/>
</dbReference>
<reference evidence="4" key="1">
    <citation type="submission" date="2021-02" db="EMBL/GenBank/DDBJ databases">
        <authorList>
            <person name="Nowell W R."/>
        </authorList>
    </citation>
    <scope>NUCLEOTIDE SEQUENCE</scope>
</reference>
<gene>
    <name evidence="6" type="ORF">BYL167_LOCUS27423</name>
    <name evidence="2" type="ORF">CJN711_LOCUS290</name>
    <name evidence="5" type="ORF">GIL414_LOCUS25019</name>
    <name evidence="3" type="ORF">KQP761_LOCUS14158</name>
    <name evidence="4" type="ORF">MBJ925_LOCUS22440</name>
    <name evidence="7" type="ORF">SMN809_LOCUS60156</name>
</gene>
<dbReference type="AlphaFoldDB" id="A0A816TTR4"/>
<evidence type="ECO:0000313" key="8">
    <source>
        <dbReference type="Proteomes" id="UP000663824"/>
    </source>
</evidence>
<feature type="repeat" description="ANK" evidence="1">
    <location>
        <begin position="48"/>
        <end position="80"/>
    </location>
</feature>
<comment type="caution">
    <text evidence="4">The sequence shown here is derived from an EMBL/GenBank/DDBJ whole genome shotgun (WGS) entry which is preliminary data.</text>
</comment>
<name>A0A816TTR4_9BILA</name>
<dbReference type="PROSITE" id="PS50088">
    <property type="entry name" value="ANK_REPEAT"/>
    <property type="match status" value="1"/>
</dbReference>
<dbReference type="SMART" id="SM00248">
    <property type="entry name" value="ANK"/>
    <property type="match status" value="1"/>
</dbReference>
<keyword evidence="1" id="KW-0040">ANK repeat</keyword>
<dbReference type="EMBL" id="CAJNOV010000022">
    <property type="protein sequence ID" value="CAF0958278.1"/>
    <property type="molecule type" value="Genomic_DNA"/>
</dbReference>
<organism evidence="4 8">
    <name type="scientific">Rotaria magnacalcarata</name>
    <dbReference type="NCBI Taxonomy" id="392030"/>
    <lineage>
        <taxon>Eukaryota</taxon>
        <taxon>Metazoa</taxon>
        <taxon>Spiralia</taxon>
        <taxon>Gnathifera</taxon>
        <taxon>Rotifera</taxon>
        <taxon>Eurotatoria</taxon>
        <taxon>Bdelloidea</taxon>
        <taxon>Philodinida</taxon>
        <taxon>Philodinidae</taxon>
        <taxon>Rotaria</taxon>
    </lineage>
</organism>
<dbReference type="Pfam" id="PF12796">
    <property type="entry name" value="Ank_2"/>
    <property type="match status" value="1"/>
</dbReference>
<dbReference type="Proteomes" id="UP000663834">
    <property type="component" value="Unassembled WGS sequence"/>
</dbReference>
<evidence type="ECO:0000313" key="7">
    <source>
        <dbReference type="EMBL" id="CAF5068415.1"/>
    </source>
</evidence>
<sequence length="372" mass="42550">MGNAHSESKICTTPVSNFYNACHSGDIETVKRMITAMKLKEINRLEPNGSTALHAAAFYGHLEIVELLLKHGCLTTIIDKSGKTAAEECSDTRIRQLIQSSHVTQDNNKQPNDEVPQMKWAQIYENCNQEDESALATKVMKLRLTTYLTNQFKINGANRTDHVRKVVLQAIDRDDHDTYRTVLSFVEKFEETQNPEHLMALYAWETPFYKYINIYPDESFFMELIIGLFKFRDRFFSGSAYRGISLTKDELEFYDRTRNYPRGFIEMRTINSASKSRPVGEIYAECSRPHTGGIKALFIIDFNEPCETAIDISDLAQMPMEEEVLIVPGTFFEVKSIEILSSNHDSSDMAIITLKNIPVSRDVLLQTIKELK</sequence>
<proteinExistence type="predicted"/>
<dbReference type="Proteomes" id="UP000663855">
    <property type="component" value="Unassembled WGS sequence"/>
</dbReference>